<sequence>MTEYSAQRIFLASELEHSDTSLDLTGICENDIDVSTTSGTSTMTLIGVCSQESLTAPPTQLYGLALPCLLVKLPRQWYTALRLPHSMGILNYSHSEDKYRLLRQMMPAYY</sequence>
<accession>K5VE62</accession>
<reference evidence="1 2" key="1">
    <citation type="journal article" date="2012" name="BMC Genomics">
        <title>Comparative genomics of the white-rot fungi, Phanerochaete carnosa and P. chrysosporium, to elucidate the genetic basis of the distinct wood types they colonize.</title>
        <authorList>
            <person name="Suzuki H."/>
            <person name="MacDonald J."/>
            <person name="Syed K."/>
            <person name="Salamov A."/>
            <person name="Hori C."/>
            <person name="Aerts A."/>
            <person name="Henrissat B."/>
            <person name="Wiebenga A."/>
            <person name="vanKuyk P.A."/>
            <person name="Barry K."/>
            <person name="Lindquist E."/>
            <person name="LaButti K."/>
            <person name="Lapidus A."/>
            <person name="Lucas S."/>
            <person name="Coutinho P."/>
            <person name="Gong Y."/>
            <person name="Samejima M."/>
            <person name="Mahadevan R."/>
            <person name="Abou-Zaid M."/>
            <person name="de Vries R.P."/>
            <person name="Igarashi K."/>
            <person name="Yadav J.S."/>
            <person name="Grigoriev I.V."/>
            <person name="Master E.R."/>
        </authorList>
    </citation>
    <scope>NUCLEOTIDE SEQUENCE [LARGE SCALE GENOMIC DNA]</scope>
    <source>
        <strain evidence="1 2">HHB-10118-sp</strain>
    </source>
</reference>
<dbReference type="InParanoid" id="K5VE62"/>
<name>K5VE62_PHACS</name>
<evidence type="ECO:0000313" key="1">
    <source>
        <dbReference type="EMBL" id="EKM49413.1"/>
    </source>
</evidence>
<gene>
    <name evidence="1" type="ORF">PHACADRAFT_33471</name>
</gene>
<dbReference type="KEGG" id="pco:PHACADRAFT_33471"/>
<protein>
    <submittedName>
        <fullName evidence="1">Uncharacterized protein</fullName>
    </submittedName>
</protein>
<dbReference type="AlphaFoldDB" id="K5VE62"/>
<proteinExistence type="predicted"/>
<organism evidence="1 2">
    <name type="scientific">Phanerochaete carnosa (strain HHB-10118-sp)</name>
    <name type="common">White-rot fungus</name>
    <name type="synonym">Peniophora carnosa</name>
    <dbReference type="NCBI Taxonomy" id="650164"/>
    <lineage>
        <taxon>Eukaryota</taxon>
        <taxon>Fungi</taxon>
        <taxon>Dikarya</taxon>
        <taxon>Basidiomycota</taxon>
        <taxon>Agaricomycotina</taxon>
        <taxon>Agaricomycetes</taxon>
        <taxon>Polyporales</taxon>
        <taxon>Phanerochaetaceae</taxon>
        <taxon>Phanerochaete</taxon>
    </lineage>
</organism>
<dbReference type="EMBL" id="JH930481">
    <property type="protein sequence ID" value="EKM49413.1"/>
    <property type="molecule type" value="Genomic_DNA"/>
</dbReference>
<evidence type="ECO:0000313" key="2">
    <source>
        <dbReference type="Proteomes" id="UP000008370"/>
    </source>
</evidence>
<dbReference type="GeneID" id="18919796"/>
<dbReference type="OrthoDB" id="286814at2759"/>
<dbReference type="Proteomes" id="UP000008370">
    <property type="component" value="Unassembled WGS sequence"/>
</dbReference>
<dbReference type="RefSeq" id="XP_007401979.1">
    <property type="nucleotide sequence ID" value="XM_007401917.1"/>
</dbReference>
<dbReference type="HOGENOM" id="CLU_2171929_0_0_1"/>
<keyword evidence="2" id="KW-1185">Reference proteome</keyword>